<keyword evidence="2 7" id="KW-0813">Transport</keyword>
<feature type="transmembrane region" description="Helical" evidence="7">
    <location>
        <begin position="184"/>
        <end position="209"/>
    </location>
</feature>
<evidence type="ECO:0000256" key="1">
    <source>
        <dbReference type="ARBA" id="ARBA00004651"/>
    </source>
</evidence>
<evidence type="ECO:0000256" key="7">
    <source>
        <dbReference type="RuleBase" id="RU363032"/>
    </source>
</evidence>
<accession>A0ABS0LQ42</accession>
<gene>
    <name evidence="9" type="ORF">HZY91_05130</name>
</gene>
<feature type="transmembrane region" description="Helical" evidence="7">
    <location>
        <begin position="238"/>
        <end position="260"/>
    </location>
</feature>
<dbReference type="Gene3D" id="1.10.3720.10">
    <property type="entry name" value="MetI-like"/>
    <property type="match status" value="1"/>
</dbReference>
<dbReference type="PROSITE" id="PS50928">
    <property type="entry name" value="ABC_TM1"/>
    <property type="match status" value="1"/>
</dbReference>
<dbReference type="SUPFAM" id="SSF161098">
    <property type="entry name" value="MetI-like"/>
    <property type="match status" value="1"/>
</dbReference>
<dbReference type="PANTHER" id="PTHR43386:SF1">
    <property type="entry name" value="D,D-DIPEPTIDE TRANSPORT SYSTEM PERMEASE PROTEIN DDPC-RELATED"/>
    <property type="match status" value="1"/>
</dbReference>
<organism evidence="9 10">
    <name type="scientific">Facklamia lactis</name>
    <dbReference type="NCBI Taxonomy" id="2749967"/>
    <lineage>
        <taxon>Bacteria</taxon>
        <taxon>Bacillati</taxon>
        <taxon>Bacillota</taxon>
        <taxon>Bacilli</taxon>
        <taxon>Lactobacillales</taxon>
        <taxon>Aerococcaceae</taxon>
        <taxon>Facklamia</taxon>
    </lineage>
</organism>
<dbReference type="CDD" id="cd06261">
    <property type="entry name" value="TM_PBP2"/>
    <property type="match status" value="1"/>
</dbReference>
<evidence type="ECO:0000256" key="2">
    <source>
        <dbReference type="ARBA" id="ARBA00022448"/>
    </source>
</evidence>
<dbReference type="InterPro" id="IPR000515">
    <property type="entry name" value="MetI-like"/>
</dbReference>
<feature type="transmembrane region" description="Helical" evidence="7">
    <location>
        <begin position="140"/>
        <end position="157"/>
    </location>
</feature>
<feature type="transmembrane region" description="Helical" evidence="7">
    <location>
        <begin position="16"/>
        <end position="38"/>
    </location>
</feature>
<comment type="caution">
    <text evidence="9">The sequence shown here is derived from an EMBL/GenBank/DDBJ whole genome shotgun (WGS) entry which is preliminary data.</text>
</comment>
<evidence type="ECO:0000256" key="5">
    <source>
        <dbReference type="ARBA" id="ARBA00022989"/>
    </source>
</evidence>
<dbReference type="EMBL" id="JACBXQ010000002">
    <property type="protein sequence ID" value="MBG9986275.1"/>
    <property type="molecule type" value="Genomic_DNA"/>
</dbReference>
<comment type="similarity">
    <text evidence="7">Belongs to the binding-protein-dependent transport system permease family.</text>
</comment>
<dbReference type="PANTHER" id="PTHR43386">
    <property type="entry name" value="OLIGOPEPTIDE TRANSPORT SYSTEM PERMEASE PROTEIN APPC"/>
    <property type="match status" value="1"/>
</dbReference>
<feature type="domain" description="ABC transmembrane type-1" evidence="8">
    <location>
        <begin position="75"/>
        <end position="264"/>
    </location>
</feature>
<keyword evidence="6 7" id="KW-0472">Membrane</keyword>
<evidence type="ECO:0000256" key="3">
    <source>
        <dbReference type="ARBA" id="ARBA00022475"/>
    </source>
</evidence>
<name>A0ABS0LQ42_9LACT</name>
<evidence type="ECO:0000259" key="8">
    <source>
        <dbReference type="PROSITE" id="PS50928"/>
    </source>
</evidence>
<keyword evidence="4 7" id="KW-0812">Transmembrane</keyword>
<keyword evidence="3" id="KW-1003">Cell membrane</keyword>
<proteinExistence type="inferred from homology"/>
<protein>
    <submittedName>
        <fullName evidence="9">ABC transporter permease</fullName>
    </submittedName>
</protein>
<dbReference type="InterPro" id="IPR050366">
    <property type="entry name" value="BP-dependent_transpt_permease"/>
</dbReference>
<evidence type="ECO:0000313" key="10">
    <source>
        <dbReference type="Proteomes" id="UP000721415"/>
    </source>
</evidence>
<evidence type="ECO:0000313" key="9">
    <source>
        <dbReference type="EMBL" id="MBG9986275.1"/>
    </source>
</evidence>
<dbReference type="Proteomes" id="UP000721415">
    <property type="component" value="Unassembled WGS sequence"/>
</dbReference>
<evidence type="ECO:0000256" key="6">
    <source>
        <dbReference type="ARBA" id="ARBA00023136"/>
    </source>
</evidence>
<reference evidence="9 10" key="1">
    <citation type="submission" date="2020-07" db="EMBL/GenBank/DDBJ databases">
        <title>Facklamia lactis sp. nov., isolated from raw milk.</title>
        <authorList>
            <person name="Doll E.V."/>
            <person name="Huptas C."/>
            <person name="Staib L."/>
            <person name="Wenning M."/>
            <person name="Scherer S."/>
        </authorList>
    </citation>
    <scope>NUCLEOTIDE SEQUENCE [LARGE SCALE GENOMIC DNA]</scope>
    <source>
        <strain evidence="9 10">DSM 111018</strain>
    </source>
</reference>
<sequence length="275" mass="30070">MSLKKIKQVLKEKPTYYIPIALLVLLCLSVLLAPLIPIDPNQSDVLNMNQPPSLKHIFGTDQIGRDYFIRVLYGGQISLLVGILAMLTSIIIGTSVGLISGYFGGVIDNILMRFIDVLSSIPWLVLVIVLSVYMKPGLKTIIIIIGCFSWMGIARLIRAETLSLKEREYVTYARFIKLPAFKIIIRHILPGVLPILIVTATGSIAGAIMTESTLSFLGLGIQPPYASWGSLLQNGQTILATAPHMALIPGVFIMLTIFSFNKIGDLFQEMIGGGN</sequence>
<keyword evidence="10" id="KW-1185">Reference proteome</keyword>
<keyword evidence="5 7" id="KW-1133">Transmembrane helix</keyword>
<feature type="transmembrane region" description="Helical" evidence="7">
    <location>
        <begin position="77"/>
        <end position="102"/>
    </location>
</feature>
<feature type="transmembrane region" description="Helical" evidence="7">
    <location>
        <begin position="114"/>
        <end position="134"/>
    </location>
</feature>
<evidence type="ECO:0000256" key="4">
    <source>
        <dbReference type="ARBA" id="ARBA00022692"/>
    </source>
</evidence>
<comment type="subcellular location">
    <subcellularLocation>
        <location evidence="1 7">Cell membrane</location>
        <topology evidence="1 7">Multi-pass membrane protein</topology>
    </subcellularLocation>
</comment>
<dbReference type="Pfam" id="PF00528">
    <property type="entry name" value="BPD_transp_1"/>
    <property type="match status" value="1"/>
</dbReference>
<dbReference type="InterPro" id="IPR035906">
    <property type="entry name" value="MetI-like_sf"/>
</dbReference>
<dbReference type="RefSeq" id="WP_197115177.1">
    <property type="nucleotide sequence ID" value="NZ_JACBXQ010000002.1"/>
</dbReference>